<dbReference type="AlphaFoldDB" id="A0A2S9K0G6"/>
<dbReference type="GO" id="GO:0000155">
    <property type="term" value="F:phosphorelay sensor kinase activity"/>
    <property type="evidence" value="ECO:0007669"/>
    <property type="project" value="InterPro"/>
</dbReference>
<keyword evidence="5" id="KW-0597">Phosphoprotein</keyword>
<dbReference type="InterPro" id="IPR036890">
    <property type="entry name" value="HATPase_C_sf"/>
</dbReference>
<evidence type="ECO:0000313" key="17">
    <source>
        <dbReference type="EMBL" id="PRD63943.1"/>
    </source>
</evidence>
<dbReference type="SUPFAM" id="SSF55874">
    <property type="entry name" value="ATPase domain of HSP90 chaperone/DNA topoisomerase II/histidine kinase"/>
    <property type="match status" value="1"/>
</dbReference>
<dbReference type="Pfam" id="PF00512">
    <property type="entry name" value="HisKA"/>
    <property type="match status" value="1"/>
</dbReference>
<sequence length="466" mass="51252">MLGRLSLTARLTALYTLVSACVLVGLGLLVSIAVGRHFVELDRDFLKDKIELVQTIVGEASSSEMLASRLDELLTSHHGLSIELRNSDRLVYGEKGSVFSALSPSIGSDGRTFDWMVGDQPQRGLKAGIRPPATWKDLAADGQPLELLIALDTAHHTHFMQSLRQTLALYLIGAILASGLLGWWAARRGLAPLRTMKERAMTVTAQKLDQRMPVDAVPAEFADLAQSLNTMLERLQSDFARLQEFSSDLAHELRTPINNLLTQTQVSLTQKRDASAYQDILASNAEEFQRLARMVSDMLFLAKTEHGIELPHRETVSLIDEVLDLFDFYEALAEEKHIALEADGNAHIVCDRLMIRRAISNLLSNAIRYSPPNAPVRVSMNQGNGQIQLCVHNAGPAIPAADLPRLFDRFYRAEKSRSHPDSEGSGLGLSITRAIMEAHGGSASVASNDQKTTFCLGFPMQDGFVE</sequence>
<evidence type="ECO:0000256" key="12">
    <source>
        <dbReference type="ARBA" id="ARBA00023012"/>
    </source>
</evidence>
<dbReference type="NCBIfam" id="TIGR01386">
    <property type="entry name" value="cztS_silS_copS"/>
    <property type="match status" value="1"/>
</dbReference>
<dbReference type="PANTHER" id="PTHR45436">
    <property type="entry name" value="SENSOR HISTIDINE KINASE YKOH"/>
    <property type="match status" value="1"/>
</dbReference>
<evidence type="ECO:0000256" key="8">
    <source>
        <dbReference type="ARBA" id="ARBA00022741"/>
    </source>
</evidence>
<dbReference type="OrthoDB" id="9786919at2"/>
<dbReference type="GO" id="GO:0005524">
    <property type="term" value="F:ATP binding"/>
    <property type="evidence" value="ECO:0007669"/>
    <property type="project" value="UniProtKB-KW"/>
</dbReference>
<dbReference type="Pfam" id="PF21085">
    <property type="entry name" value="CusS"/>
    <property type="match status" value="1"/>
</dbReference>
<keyword evidence="8 14" id="KW-0547">Nucleotide-binding</keyword>
<dbReference type="EC" id="2.7.13.3" evidence="14"/>
<dbReference type="InterPro" id="IPR005467">
    <property type="entry name" value="His_kinase_dom"/>
</dbReference>
<dbReference type="InterPro" id="IPR003660">
    <property type="entry name" value="HAMP_dom"/>
</dbReference>
<dbReference type="CDD" id="cd06225">
    <property type="entry name" value="HAMP"/>
    <property type="match status" value="1"/>
</dbReference>
<keyword evidence="4 14" id="KW-0997">Cell inner membrane</keyword>
<evidence type="ECO:0000259" key="16">
    <source>
        <dbReference type="PROSITE" id="PS50885"/>
    </source>
</evidence>
<dbReference type="RefSeq" id="WP_105749748.1">
    <property type="nucleotide sequence ID" value="NZ_PVLQ01000117.1"/>
</dbReference>
<feature type="domain" description="Histidine kinase" evidence="15">
    <location>
        <begin position="248"/>
        <end position="462"/>
    </location>
</feature>
<evidence type="ECO:0000256" key="2">
    <source>
        <dbReference type="ARBA" id="ARBA00004429"/>
    </source>
</evidence>
<evidence type="ECO:0000256" key="11">
    <source>
        <dbReference type="ARBA" id="ARBA00022989"/>
    </source>
</evidence>
<keyword evidence="10 14" id="KW-0067">ATP-binding</keyword>
<keyword evidence="3 14" id="KW-1003">Cell membrane</keyword>
<dbReference type="Gene3D" id="6.10.340.10">
    <property type="match status" value="1"/>
</dbReference>
<dbReference type="InterPro" id="IPR004358">
    <property type="entry name" value="Sig_transdc_His_kin-like_C"/>
</dbReference>
<proteinExistence type="predicted"/>
<dbReference type="SUPFAM" id="SSF47384">
    <property type="entry name" value="Homodimeric domain of signal transducing histidine kinase"/>
    <property type="match status" value="1"/>
</dbReference>
<dbReference type="Pfam" id="PF00672">
    <property type="entry name" value="HAMP"/>
    <property type="match status" value="1"/>
</dbReference>
<dbReference type="Gene3D" id="1.10.287.130">
    <property type="match status" value="1"/>
</dbReference>
<feature type="transmembrane region" description="Helical" evidence="14">
    <location>
        <begin position="167"/>
        <end position="186"/>
    </location>
</feature>
<evidence type="ECO:0000256" key="7">
    <source>
        <dbReference type="ARBA" id="ARBA00022692"/>
    </source>
</evidence>
<evidence type="ECO:0000256" key="6">
    <source>
        <dbReference type="ARBA" id="ARBA00022679"/>
    </source>
</evidence>
<evidence type="ECO:0000256" key="4">
    <source>
        <dbReference type="ARBA" id="ARBA00022519"/>
    </source>
</evidence>
<evidence type="ECO:0000256" key="5">
    <source>
        <dbReference type="ARBA" id="ARBA00022553"/>
    </source>
</evidence>
<keyword evidence="7 14" id="KW-0812">Transmembrane</keyword>
<accession>A0A2S9K0G6</accession>
<feature type="transmembrane region" description="Helical" evidence="14">
    <location>
        <begin position="12"/>
        <end position="34"/>
    </location>
</feature>
<dbReference type="InterPro" id="IPR006290">
    <property type="entry name" value="CztS_silS_copS"/>
</dbReference>
<dbReference type="SMART" id="SM00387">
    <property type="entry name" value="HATPase_c"/>
    <property type="match status" value="1"/>
</dbReference>
<evidence type="ECO:0000313" key="18">
    <source>
        <dbReference type="Proteomes" id="UP000238589"/>
    </source>
</evidence>
<dbReference type="InterPro" id="IPR050428">
    <property type="entry name" value="TCS_sensor_his_kinase"/>
</dbReference>
<comment type="subcellular location">
    <subcellularLocation>
        <location evidence="2">Cell inner membrane</location>
        <topology evidence="2">Multi-pass membrane protein</topology>
    </subcellularLocation>
</comment>
<dbReference type="InterPro" id="IPR048590">
    <property type="entry name" value="CusS-like_sensor"/>
</dbReference>
<dbReference type="PROSITE" id="PS51257">
    <property type="entry name" value="PROKAR_LIPOPROTEIN"/>
    <property type="match status" value="1"/>
</dbReference>
<evidence type="ECO:0000256" key="1">
    <source>
        <dbReference type="ARBA" id="ARBA00000085"/>
    </source>
</evidence>
<comment type="function">
    <text evidence="14">Member of a two-component regulatory system.</text>
</comment>
<keyword evidence="6 14" id="KW-0808">Transferase</keyword>
<keyword evidence="11 14" id="KW-1133">Transmembrane helix</keyword>
<name>A0A2S9K0G6_9BURK</name>
<dbReference type="PROSITE" id="PS50109">
    <property type="entry name" value="HIS_KIN"/>
    <property type="match status" value="1"/>
</dbReference>
<dbReference type="InterPro" id="IPR003594">
    <property type="entry name" value="HATPase_dom"/>
</dbReference>
<evidence type="ECO:0000256" key="13">
    <source>
        <dbReference type="ARBA" id="ARBA00023136"/>
    </source>
</evidence>
<dbReference type="Proteomes" id="UP000238589">
    <property type="component" value="Unassembled WGS sequence"/>
</dbReference>
<dbReference type="InterPro" id="IPR003661">
    <property type="entry name" value="HisK_dim/P_dom"/>
</dbReference>
<dbReference type="CDD" id="cd00075">
    <property type="entry name" value="HATPase"/>
    <property type="match status" value="1"/>
</dbReference>
<dbReference type="PROSITE" id="PS50885">
    <property type="entry name" value="HAMP"/>
    <property type="match status" value="1"/>
</dbReference>
<dbReference type="SMART" id="SM00388">
    <property type="entry name" value="HisKA"/>
    <property type="match status" value="1"/>
</dbReference>
<evidence type="ECO:0000259" key="15">
    <source>
        <dbReference type="PROSITE" id="PS50109"/>
    </source>
</evidence>
<dbReference type="EMBL" id="PVLQ01000117">
    <property type="protein sequence ID" value="PRD63943.1"/>
    <property type="molecule type" value="Genomic_DNA"/>
</dbReference>
<evidence type="ECO:0000256" key="9">
    <source>
        <dbReference type="ARBA" id="ARBA00022777"/>
    </source>
</evidence>
<dbReference type="FunFam" id="3.30.565.10:FF:000006">
    <property type="entry name" value="Sensor histidine kinase WalK"/>
    <property type="match status" value="1"/>
</dbReference>
<gene>
    <name evidence="17" type="ORF">C6P64_17145</name>
</gene>
<keyword evidence="13 14" id="KW-0472">Membrane</keyword>
<reference evidence="17 18" key="1">
    <citation type="submission" date="2018-03" db="EMBL/GenBank/DDBJ databases">
        <title>Comparative genomics illustrates the genes involved in a hyperalkaliphilic mechanisms of Serpentinomonas isolated from highly-alkaline calcium-rich serpentinized springs.</title>
        <authorList>
            <person name="Suzuki S."/>
            <person name="Ishii S."/>
            <person name="Walworth N."/>
            <person name="Bird L."/>
            <person name="Kuenen J.G."/>
            <person name="Nealson K.H."/>
        </authorList>
    </citation>
    <scope>NUCLEOTIDE SEQUENCE [LARGE SCALE GENOMIC DNA]</scope>
    <source>
        <strain evidence="17 18">P1</strain>
    </source>
</reference>
<dbReference type="PRINTS" id="PR00344">
    <property type="entry name" value="BCTRLSENSOR"/>
</dbReference>
<dbReference type="Gene3D" id="3.30.565.10">
    <property type="entry name" value="Histidine kinase-like ATPase, C-terminal domain"/>
    <property type="match status" value="1"/>
</dbReference>
<dbReference type="Pfam" id="PF02518">
    <property type="entry name" value="HATPase_c"/>
    <property type="match status" value="1"/>
</dbReference>
<dbReference type="PANTHER" id="PTHR45436:SF15">
    <property type="entry name" value="SENSOR HISTIDINE KINASE CUSS"/>
    <property type="match status" value="1"/>
</dbReference>
<comment type="catalytic activity">
    <reaction evidence="1 14">
        <text>ATP + protein L-histidine = ADP + protein N-phospho-L-histidine.</text>
        <dbReference type="EC" id="2.7.13.3"/>
    </reaction>
</comment>
<evidence type="ECO:0000256" key="14">
    <source>
        <dbReference type="RuleBase" id="RU364088"/>
    </source>
</evidence>
<dbReference type="InterPro" id="IPR036097">
    <property type="entry name" value="HisK_dim/P_sf"/>
</dbReference>
<keyword evidence="18" id="KW-1185">Reference proteome</keyword>
<dbReference type="SMART" id="SM00304">
    <property type="entry name" value="HAMP"/>
    <property type="match status" value="1"/>
</dbReference>
<evidence type="ECO:0000256" key="10">
    <source>
        <dbReference type="ARBA" id="ARBA00022840"/>
    </source>
</evidence>
<dbReference type="GO" id="GO:0005886">
    <property type="term" value="C:plasma membrane"/>
    <property type="evidence" value="ECO:0007669"/>
    <property type="project" value="UniProtKB-SubCell"/>
</dbReference>
<keyword evidence="9 14" id="KW-0418">Kinase</keyword>
<comment type="caution">
    <text evidence="17">The sequence shown here is derived from an EMBL/GenBank/DDBJ whole genome shotgun (WGS) entry which is preliminary data.</text>
</comment>
<evidence type="ECO:0000256" key="3">
    <source>
        <dbReference type="ARBA" id="ARBA00022475"/>
    </source>
</evidence>
<protein>
    <recommendedName>
        <fullName evidence="14">Sensor protein</fullName>
        <ecNumber evidence="14">2.7.13.3</ecNumber>
    </recommendedName>
</protein>
<feature type="domain" description="HAMP" evidence="16">
    <location>
        <begin position="187"/>
        <end position="240"/>
    </location>
</feature>
<organism evidence="17 18">
    <name type="scientific">Malikia granosa</name>
    <dbReference type="NCBI Taxonomy" id="263067"/>
    <lineage>
        <taxon>Bacteria</taxon>
        <taxon>Pseudomonadati</taxon>
        <taxon>Pseudomonadota</taxon>
        <taxon>Betaproteobacteria</taxon>
        <taxon>Burkholderiales</taxon>
        <taxon>Comamonadaceae</taxon>
        <taxon>Malikia</taxon>
    </lineage>
</organism>
<dbReference type="CDD" id="cd00082">
    <property type="entry name" value="HisKA"/>
    <property type="match status" value="1"/>
</dbReference>
<keyword evidence="12 14" id="KW-0902">Two-component regulatory system</keyword>